<dbReference type="InterPro" id="IPR036397">
    <property type="entry name" value="RNaseH_sf"/>
</dbReference>
<dbReference type="InParanoid" id="F0XY32"/>
<dbReference type="InterPro" id="IPR006134">
    <property type="entry name" value="DNA-dir_DNA_pol_B_multi_dom"/>
</dbReference>
<evidence type="ECO:0000256" key="4">
    <source>
        <dbReference type="ARBA" id="ARBA00022932"/>
    </source>
</evidence>
<dbReference type="InterPro" id="IPR030559">
    <property type="entry name" value="PolZ_Rev3"/>
</dbReference>
<dbReference type="PANTHER" id="PTHR45812">
    <property type="entry name" value="DNA POLYMERASE ZETA CATALYTIC SUBUNIT"/>
    <property type="match status" value="1"/>
</dbReference>
<sequence>RACLDVVTALDVLGRNLAIARLFGMPLDDALSRGSQHRVEAVLFPTWYALRSPDGPAVANQPALEVVALNLEPVSAVYTEPVACLDFQSLYPSMVIAHNLCFSTCI</sequence>
<dbReference type="Gene3D" id="3.90.1600.10">
    <property type="entry name" value="Palm domain of DNA polymerase"/>
    <property type="match status" value="1"/>
</dbReference>
<dbReference type="InterPro" id="IPR043502">
    <property type="entry name" value="DNA/RNA_pol_sf"/>
</dbReference>
<dbReference type="SUPFAM" id="SSF56672">
    <property type="entry name" value="DNA/RNA polymerases"/>
    <property type="match status" value="1"/>
</dbReference>
<keyword evidence="4" id="KW-0239">DNA-directed DNA polymerase</keyword>
<dbReference type="InterPro" id="IPR023211">
    <property type="entry name" value="DNA_pol_palm_dom_sf"/>
</dbReference>
<dbReference type="GO" id="GO:0005634">
    <property type="term" value="C:nucleus"/>
    <property type="evidence" value="ECO:0007669"/>
    <property type="project" value="TreeGrafter"/>
</dbReference>
<keyword evidence="7" id="KW-1185">Reference proteome</keyword>
<dbReference type="PANTHER" id="PTHR45812:SF1">
    <property type="entry name" value="DNA POLYMERASE ZETA CATALYTIC SUBUNIT"/>
    <property type="match status" value="1"/>
</dbReference>
<dbReference type="KEGG" id="aaf:AURANDRAFT_16778"/>
<dbReference type="RefSeq" id="XP_009033308.1">
    <property type="nucleotide sequence ID" value="XM_009035060.1"/>
</dbReference>
<dbReference type="GO" id="GO:0042276">
    <property type="term" value="P:error-prone translesion synthesis"/>
    <property type="evidence" value="ECO:0007669"/>
    <property type="project" value="TreeGrafter"/>
</dbReference>
<feature type="non-terminal residue" evidence="6">
    <location>
        <position position="1"/>
    </location>
</feature>
<organism evidence="7">
    <name type="scientific">Aureococcus anophagefferens</name>
    <name type="common">Harmful bloom alga</name>
    <dbReference type="NCBI Taxonomy" id="44056"/>
    <lineage>
        <taxon>Eukaryota</taxon>
        <taxon>Sar</taxon>
        <taxon>Stramenopiles</taxon>
        <taxon>Ochrophyta</taxon>
        <taxon>Pelagophyceae</taxon>
        <taxon>Pelagomonadales</taxon>
        <taxon>Pelagomonadaceae</taxon>
        <taxon>Aureococcus</taxon>
    </lineage>
</organism>
<reference evidence="6 7" key="1">
    <citation type="journal article" date="2011" name="Proc. Natl. Acad. Sci. U.S.A.">
        <title>Niche of harmful alga Aureococcus anophagefferens revealed through ecogenomics.</title>
        <authorList>
            <person name="Gobler C.J."/>
            <person name="Berry D.L."/>
            <person name="Dyhrman S.T."/>
            <person name="Wilhelm S.W."/>
            <person name="Salamov A."/>
            <person name="Lobanov A.V."/>
            <person name="Zhang Y."/>
            <person name="Collier J.L."/>
            <person name="Wurch L.L."/>
            <person name="Kustka A.B."/>
            <person name="Dill B.D."/>
            <person name="Shah M."/>
            <person name="VerBerkmoes N.C."/>
            <person name="Kuo A."/>
            <person name="Terry A."/>
            <person name="Pangilinan J."/>
            <person name="Lindquist E.A."/>
            <person name="Lucas S."/>
            <person name="Paulsen I.T."/>
            <person name="Hattenrath-Lehmann T.K."/>
            <person name="Talmage S.C."/>
            <person name="Walker E.A."/>
            <person name="Koch F."/>
            <person name="Burson A.M."/>
            <person name="Marcoval M.A."/>
            <person name="Tang Y.Z."/>
            <person name="Lecleir G.R."/>
            <person name="Coyne K.J."/>
            <person name="Berg G.M."/>
            <person name="Bertrand E.M."/>
            <person name="Saito M.A."/>
            <person name="Gladyshev V.N."/>
            <person name="Grigoriev I.V."/>
        </authorList>
    </citation>
    <scope>NUCLEOTIDE SEQUENCE [LARGE SCALE GENOMIC DNA]</scope>
    <source>
        <strain evidence="7">CCMP 1984</strain>
    </source>
</reference>
<feature type="non-terminal residue" evidence="6">
    <location>
        <position position="106"/>
    </location>
</feature>
<dbReference type="EC" id="2.7.7.7" evidence="1"/>
<dbReference type="GO" id="GO:0000724">
    <property type="term" value="P:double-strand break repair via homologous recombination"/>
    <property type="evidence" value="ECO:0007669"/>
    <property type="project" value="TreeGrafter"/>
</dbReference>
<evidence type="ECO:0000313" key="6">
    <source>
        <dbReference type="EMBL" id="EGB12238.1"/>
    </source>
</evidence>
<evidence type="ECO:0000256" key="3">
    <source>
        <dbReference type="ARBA" id="ARBA00022695"/>
    </source>
</evidence>
<dbReference type="OrthoDB" id="2414538at2759"/>
<evidence type="ECO:0000259" key="5">
    <source>
        <dbReference type="Pfam" id="PF00136"/>
    </source>
</evidence>
<accession>F0XY32</accession>
<keyword evidence="3" id="KW-0548">Nucleotidyltransferase</keyword>
<dbReference type="EMBL" id="GL833121">
    <property type="protein sequence ID" value="EGB12238.1"/>
    <property type="molecule type" value="Genomic_DNA"/>
</dbReference>
<dbReference type="GO" id="GO:0016035">
    <property type="term" value="C:zeta DNA polymerase complex"/>
    <property type="evidence" value="ECO:0007669"/>
    <property type="project" value="InterPro"/>
</dbReference>
<dbReference type="eggNOG" id="KOG0968">
    <property type="taxonomic scope" value="Eukaryota"/>
</dbReference>
<dbReference type="GO" id="GO:0003887">
    <property type="term" value="F:DNA-directed DNA polymerase activity"/>
    <property type="evidence" value="ECO:0007669"/>
    <property type="project" value="UniProtKB-KW"/>
</dbReference>
<protein>
    <recommendedName>
        <fullName evidence="1">DNA-directed DNA polymerase</fullName>
        <ecNumber evidence="1">2.7.7.7</ecNumber>
    </recommendedName>
</protein>
<proteinExistence type="predicted"/>
<dbReference type="GO" id="GO:0000166">
    <property type="term" value="F:nucleotide binding"/>
    <property type="evidence" value="ECO:0007669"/>
    <property type="project" value="InterPro"/>
</dbReference>
<dbReference type="Proteomes" id="UP000002729">
    <property type="component" value="Unassembled WGS sequence"/>
</dbReference>
<evidence type="ECO:0000313" key="7">
    <source>
        <dbReference type="Proteomes" id="UP000002729"/>
    </source>
</evidence>
<dbReference type="GO" id="GO:0003677">
    <property type="term" value="F:DNA binding"/>
    <property type="evidence" value="ECO:0007669"/>
    <property type="project" value="InterPro"/>
</dbReference>
<dbReference type="AlphaFoldDB" id="F0XY32"/>
<dbReference type="Gene3D" id="3.30.420.10">
    <property type="entry name" value="Ribonuclease H-like superfamily/Ribonuclease H"/>
    <property type="match status" value="1"/>
</dbReference>
<evidence type="ECO:0000256" key="1">
    <source>
        <dbReference type="ARBA" id="ARBA00012417"/>
    </source>
</evidence>
<dbReference type="GeneID" id="20218718"/>
<gene>
    <name evidence="6" type="ORF">AURANDRAFT_16778</name>
</gene>
<name>F0XY32_AURAN</name>
<feature type="domain" description="DNA-directed DNA polymerase family B multifunctional" evidence="5">
    <location>
        <begin position="27"/>
        <end position="105"/>
    </location>
</feature>
<evidence type="ECO:0000256" key="2">
    <source>
        <dbReference type="ARBA" id="ARBA00022679"/>
    </source>
</evidence>
<keyword evidence="2" id="KW-0808">Transferase</keyword>
<dbReference type="Pfam" id="PF00136">
    <property type="entry name" value="DNA_pol_B"/>
    <property type="match status" value="1"/>
</dbReference>